<protein>
    <submittedName>
        <fullName evidence="10">DUF421 domain-containing protein</fullName>
    </submittedName>
</protein>
<dbReference type="AlphaFoldDB" id="A0A941AMY3"/>
<dbReference type="GO" id="GO:0005886">
    <property type="term" value="C:plasma membrane"/>
    <property type="evidence" value="ECO:0007669"/>
    <property type="project" value="UniProtKB-SubCell"/>
</dbReference>
<comment type="caution">
    <text evidence="10">The sequence shown here is derived from an EMBL/GenBank/DDBJ whole genome shotgun (WGS) entry which is preliminary data.</text>
</comment>
<feature type="compositionally biased region" description="Basic and acidic residues" evidence="7">
    <location>
        <begin position="170"/>
        <end position="183"/>
    </location>
</feature>
<sequence length="183" mass="20454">MAIVGFVLLRFSGRKSITQMSIPTTVVMISIGSIIVQPIIEDSIINTIAAVAMFIIVLVVVEWLQVKFNLMEKLMSGSSVVVIKDGKLQLDQMRKIRLTVDKLEMKMRQKGITSFKQVKVATIEPNGQLGYELTNDAKPLTVGQFKQLLNVMQQGAEKPTNYGPLFSEVINDKHSTPPDERYD</sequence>
<gene>
    <name evidence="10" type="ORF">J7W16_07820</name>
</gene>
<feature type="region of interest" description="Disordered" evidence="7">
    <location>
        <begin position="160"/>
        <end position="183"/>
    </location>
</feature>
<comment type="similarity">
    <text evidence="2">Belongs to the UPF0702 family.</text>
</comment>
<keyword evidence="11" id="KW-1185">Reference proteome</keyword>
<keyword evidence="4 8" id="KW-0812">Transmembrane</keyword>
<dbReference type="Gene3D" id="3.30.240.20">
    <property type="entry name" value="bsu07140 like domains"/>
    <property type="match status" value="1"/>
</dbReference>
<dbReference type="Proteomes" id="UP000678228">
    <property type="component" value="Unassembled WGS sequence"/>
</dbReference>
<dbReference type="PANTHER" id="PTHR34582:SF2">
    <property type="entry name" value="UPF0702 TRANSMEMBRANE PROTEIN YDFR"/>
    <property type="match status" value="1"/>
</dbReference>
<evidence type="ECO:0000256" key="5">
    <source>
        <dbReference type="ARBA" id="ARBA00022989"/>
    </source>
</evidence>
<feature type="domain" description="YetF C-terminal" evidence="9">
    <location>
        <begin position="67"/>
        <end position="136"/>
    </location>
</feature>
<feature type="transmembrane region" description="Helical" evidence="8">
    <location>
        <begin position="46"/>
        <end position="66"/>
    </location>
</feature>
<evidence type="ECO:0000256" key="2">
    <source>
        <dbReference type="ARBA" id="ARBA00006448"/>
    </source>
</evidence>
<name>A0A941AMY3_9BACI</name>
<accession>A0A941AMY3</accession>
<evidence type="ECO:0000256" key="1">
    <source>
        <dbReference type="ARBA" id="ARBA00004651"/>
    </source>
</evidence>
<evidence type="ECO:0000313" key="11">
    <source>
        <dbReference type="Proteomes" id="UP000678228"/>
    </source>
</evidence>
<evidence type="ECO:0000256" key="7">
    <source>
        <dbReference type="SAM" id="MobiDB-lite"/>
    </source>
</evidence>
<evidence type="ECO:0000259" key="9">
    <source>
        <dbReference type="Pfam" id="PF04239"/>
    </source>
</evidence>
<reference evidence="10" key="1">
    <citation type="submission" date="2021-03" db="EMBL/GenBank/DDBJ databases">
        <title>Bacillus suaedae sp. nov., isolated from Suaeda aralocaspica.</title>
        <authorList>
            <person name="Lei R.F.R."/>
        </authorList>
    </citation>
    <scope>NUCLEOTIDE SEQUENCE</scope>
    <source>
        <strain evidence="10">YZJH907-2</strain>
    </source>
</reference>
<dbReference type="EMBL" id="JAGKSQ010000003">
    <property type="protein sequence ID" value="MBP3951040.1"/>
    <property type="molecule type" value="Genomic_DNA"/>
</dbReference>
<keyword evidence="3" id="KW-1003">Cell membrane</keyword>
<evidence type="ECO:0000256" key="8">
    <source>
        <dbReference type="SAM" id="Phobius"/>
    </source>
</evidence>
<dbReference type="PANTHER" id="PTHR34582">
    <property type="entry name" value="UPF0702 TRANSMEMBRANE PROTEIN YCAP"/>
    <property type="match status" value="1"/>
</dbReference>
<feature type="transmembrane region" description="Helical" evidence="8">
    <location>
        <begin position="20"/>
        <end position="40"/>
    </location>
</feature>
<proteinExistence type="inferred from homology"/>
<keyword evidence="5 8" id="KW-1133">Transmembrane helix</keyword>
<comment type="subcellular location">
    <subcellularLocation>
        <location evidence="1">Cell membrane</location>
        <topology evidence="1">Multi-pass membrane protein</topology>
    </subcellularLocation>
</comment>
<evidence type="ECO:0000256" key="3">
    <source>
        <dbReference type="ARBA" id="ARBA00022475"/>
    </source>
</evidence>
<dbReference type="InterPro" id="IPR023090">
    <property type="entry name" value="UPF0702_alpha/beta_dom_sf"/>
</dbReference>
<dbReference type="InterPro" id="IPR007353">
    <property type="entry name" value="DUF421"/>
</dbReference>
<evidence type="ECO:0000313" key="10">
    <source>
        <dbReference type="EMBL" id="MBP3951040.1"/>
    </source>
</evidence>
<organism evidence="10 11">
    <name type="scientific">Halalkalibacter suaedae</name>
    <dbReference type="NCBI Taxonomy" id="2822140"/>
    <lineage>
        <taxon>Bacteria</taxon>
        <taxon>Bacillati</taxon>
        <taxon>Bacillota</taxon>
        <taxon>Bacilli</taxon>
        <taxon>Bacillales</taxon>
        <taxon>Bacillaceae</taxon>
        <taxon>Halalkalibacter</taxon>
    </lineage>
</organism>
<dbReference type="Pfam" id="PF04239">
    <property type="entry name" value="DUF421"/>
    <property type="match status" value="1"/>
</dbReference>
<evidence type="ECO:0000256" key="4">
    <source>
        <dbReference type="ARBA" id="ARBA00022692"/>
    </source>
</evidence>
<keyword evidence="6 8" id="KW-0472">Membrane</keyword>
<evidence type="ECO:0000256" key="6">
    <source>
        <dbReference type="ARBA" id="ARBA00023136"/>
    </source>
</evidence>